<comment type="caution">
    <text evidence="1">The sequence shown here is derived from an EMBL/GenBank/DDBJ whole genome shotgun (WGS) entry which is preliminary data.</text>
</comment>
<keyword evidence="2" id="KW-1185">Reference proteome</keyword>
<reference evidence="2" key="1">
    <citation type="journal article" date="2022" name="Mol. Ecol. Resour.">
        <title>The genomes of chicory, endive, great burdock and yacon provide insights into Asteraceae palaeo-polyploidization history and plant inulin production.</title>
        <authorList>
            <person name="Fan W."/>
            <person name="Wang S."/>
            <person name="Wang H."/>
            <person name="Wang A."/>
            <person name="Jiang F."/>
            <person name="Liu H."/>
            <person name="Zhao H."/>
            <person name="Xu D."/>
            <person name="Zhang Y."/>
        </authorList>
    </citation>
    <scope>NUCLEOTIDE SEQUENCE [LARGE SCALE GENOMIC DNA]</scope>
    <source>
        <strain evidence="2">cv. Punajuju</strain>
    </source>
</reference>
<protein>
    <submittedName>
        <fullName evidence="1">Uncharacterized protein</fullName>
    </submittedName>
</protein>
<organism evidence="1 2">
    <name type="scientific">Cichorium intybus</name>
    <name type="common">Chicory</name>
    <dbReference type="NCBI Taxonomy" id="13427"/>
    <lineage>
        <taxon>Eukaryota</taxon>
        <taxon>Viridiplantae</taxon>
        <taxon>Streptophyta</taxon>
        <taxon>Embryophyta</taxon>
        <taxon>Tracheophyta</taxon>
        <taxon>Spermatophyta</taxon>
        <taxon>Magnoliopsida</taxon>
        <taxon>eudicotyledons</taxon>
        <taxon>Gunneridae</taxon>
        <taxon>Pentapetalae</taxon>
        <taxon>asterids</taxon>
        <taxon>campanulids</taxon>
        <taxon>Asterales</taxon>
        <taxon>Asteraceae</taxon>
        <taxon>Cichorioideae</taxon>
        <taxon>Cichorieae</taxon>
        <taxon>Cichoriinae</taxon>
        <taxon>Cichorium</taxon>
    </lineage>
</organism>
<evidence type="ECO:0000313" key="1">
    <source>
        <dbReference type="EMBL" id="KAI3699416.1"/>
    </source>
</evidence>
<gene>
    <name evidence="1" type="ORF">L2E82_43710</name>
</gene>
<name>A0ACB8ZQ16_CICIN</name>
<dbReference type="Proteomes" id="UP001055811">
    <property type="component" value="Linkage Group LG08"/>
</dbReference>
<sequence length="144" mass="15673">MPLRVILPIYVSQSRLALKPDGLFLAAIFGGETLKLLVTEELGMNLDNVELKMLGSFEKVFLFQKAALYKCNIVGNPAVVTRLVDSMTDNLRATRAEASDVGNAVLDGNFFFPVPLHTGIGIQFHSIFGIGIQLHSTPALVTNE</sequence>
<proteinExistence type="predicted"/>
<accession>A0ACB8ZQ16</accession>
<evidence type="ECO:0000313" key="2">
    <source>
        <dbReference type="Proteomes" id="UP001055811"/>
    </source>
</evidence>
<dbReference type="EMBL" id="CM042016">
    <property type="protein sequence ID" value="KAI3699416.1"/>
    <property type="molecule type" value="Genomic_DNA"/>
</dbReference>
<reference evidence="1 2" key="2">
    <citation type="journal article" date="2022" name="Mol. Ecol. Resour.">
        <title>The genomes of chicory, endive, great burdock and yacon provide insights into Asteraceae paleo-polyploidization history and plant inulin production.</title>
        <authorList>
            <person name="Fan W."/>
            <person name="Wang S."/>
            <person name="Wang H."/>
            <person name="Wang A."/>
            <person name="Jiang F."/>
            <person name="Liu H."/>
            <person name="Zhao H."/>
            <person name="Xu D."/>
            <person name="Zhang Y."/>
        </authorList>
    </citation>
    <scope>NUCLEOTIDE SEQUENCE [LARGE SCALE GENOMIC DNA]</scope>
    <source>
        <strain evidence="2">cv. Punajuju</strain>
        <tissue evidence="1">Leaves</tissue>
    </source>
</reference>